<feature type="domain" description="Amino acid permease/ SLC12A" evidence="9">
    <location>
        <begin position="36"/>
        <end position="468"/>
    </location>
</feature>
<evidence type="ECO:0000313" key="10">
    <source>
        <dbReference type="EMBL" id="EHR61599.1"/>
    </source>
</evidence>
<feature type="transmembrane region" description="Helical" evidence="8">
    <location>
        <begin position="113"/>
        <end position="138"/>
    </location>
</feature>
<dbReference type="STRING" id="882082.SaccyDRAFT_2753"/>
<organism evidence="10 11">
    <name type="scientific">Saccharomonospora cyanea NA-134</name>
    <dbReference type="NCBI Taxonomy" id="882082"/>
    <lineage>
        <taxon>Bacteria</taxon>
        <taxon>Bacillati</taxon>
        <taxon>Actinomycetota</taxon>
        <taxon>Actinomycetes</taxon>
        <taxon>Pseudonocardiales</taxon>
        <taxon>Pseudonocardiaceae</taxon>
        <taxon>Saccharomonospora</taxon>
    </lineage>
</organism>
<keyword evidence="7 8" id="KW-0472">Membrane</keyword>
<evidence type="ECO:0000256" key="2">
    <source>
        <dbReference type="ARBA" id="ARBA00008583"/>
    </source>
</evidence>
<reference evidence="10 11" key="1">
    <citation type="submission" date="2011-11" db="EMBL/GenBank/DDBJ databases">
        <title>The Noncontiguous Finished sequence of Saccharomonospora cyanea NA-134.</title>
        <authorList>
            <consortium name="US DOE Joint Genome Institute"/>
            <person name="Lucas S."/>
            <person name="Han J."/>
            <person name="Lapidus A."/>
            <person name="Cheng J.-F."/>
            <person name="Goodwin L."/>
            <person name="Pitluck S."/>
            <person name="Peters L."/>
            <person name="Ovchinnikova G."/>
            <person name="Lu M."/>
            <person name="Detter J.C."/>
            <person name="Han C."/>
            <person name="Tapia R."/>
            <person name="Land M."/>
            <person name="Hauser L."/>
            <person name="Kyrpides N."/>
            <person name="Ivanova N."/>
            <person name="Pagani I."/>
            <person name="Brambilla E.-M."/>
            <person name="Klenk H.-P."/>
            <person name="Woyke T."/>
        </authorList>
    </citation>
    <scope>NUCLEOTIDE SEQUENCE [LARGE SCALE GENOMIC DNA]</scope>
    <source>
        <strain evidence="10 11">NA-134</strain>
    </source>
</reference>
<dbReference type="Proteomes" id="UP000002791">
    <property type="component" value="Chromosome"/>
</dbReference>
<dbReference type="AlphaFoldDB" id="H5XGQ6"/>
<dbReference type="eggNOG" id="COG1113">
    <property type="taxonomic scope" value="Bacteria"/>
</dbReference>
<dbReference type="PIRSF" id="PIRSF006060">
    <property type="entry name" value="AA_transporter"/>
    <property type="match status" value="1"/>
</dbReference>
<dbReference type="GO" id="GO:0055085">
    <property type="term" value="P:transmembrane transport"/>
    <property type="evidence" value="ECO:0007669"/>
    <property type="project" value="InterPro"/>
</dbReference>
<name>H5XGQ6_9PSEU</name>
<comment type="similarity">
    <text evidence="2">Belongs to the amino acid-polyamine-organocation (APC) superfamily. Amino acid transporter (AAT) (TC 2.A.3.1) family.</text>
</comment>
<evidence type="ECO:0000313" key="11">
    <source>
        <dbReference type="Proteomes" id="UP000002791"/>
    </source>
</evidence>
<feature type="transmembrane region" description="Helical" evidence="8">
    <location>
        <begin position="177"/>
        <end position="195"/>
    </location>
</feature>
<keyword evidence="3" id="KW-0813">Transport</keyword>
<feature type="transmembrane region" description="Helical" evidence="8">
    <location>
        <begin position="60"/>
        <end position="79"/>
    </location>
</feature>
<feature type="transmembrane region" description="Helical" evidence="8">
    <location>
        <begin position="144"/>
        <end position="165"/>
    </location>
</feature>
<proteinExistence type="inferred from homology"/>
<comment type="subcellular location">
    <subcellularLocation>
        <location evidence="1">Membrane</location>
        <topology evidence="1">Multi-pass membrane protein</topology>
    </subcellularLocation>
</comment>
<evidence type="ECO:0000256" key="3">
    <source>
        <dbReference type="ARBA" id="ARBA00022448"/>
    </source>
</evidence>
<keyword evidence="4 8" id="KW-0812">Transmembrane</keyword>
<gene>
    <name evidence="10" type="ORF">SaccyDRAFT_2753</name>
</gene>
<feature type="transmembrane region" description="Helical" evidence="8">
    <location>
        <begin position="257"/>
        <end position="276"/>
    </location>
</feature>
<dbReference type="EMBL" id="CM001440">
    <property type="protein sequence ID" value="EHR61599.1"/>
    <property type="molecule type" value="Genomic_DNA"/>
</dbReference>
<dbReference type="InterPro" id="IPR004841">
    <property type="entry name" value="AA-permease/SLC12A_dom"/>
</dbReference>
<dbReference type="HOGENOM" id="CLU_007946_9_3_11"/>
<accession>H5XGQ6</accession>
<evidence type="ECO:0000256" key="4">
    <source>
        <dbReference type="ARBA" id="ARBA00022692"/>
    </source>
</evidence>
<dbReference type="PANTHER" id="PTHR43495:SF1">
    <property type="entry name" value="L-ASPARAGINE PERMEASE"/>
    <property type="match status" value="1"/>
</dbReference>
<evidence type="ECO:0000256" key="6">
    <source>
        <dbReference type="ARBA" id="ARBA00022989"/>
    </source>
</evidence>
<feature type="transmembrane region" description="Helical" evidence="8">
    <location>
        <begin position="376"/>
        <end position="401"/>
    </location>
</feature>
<feature type="transmembrane region" description="Helical" evidence="8">
    <location>
        <begin position="446"/>
        <end position="466"/>
    </location>
</feature>
<dbReference type="Pfam" id="PF00324">
    <property type="entry name" value="AA_permease"/>
    <property type="match status" value="1"/>
</dbReference>
<sequence length="486" mass="51018">MSANTDSATPDEEPAATAYEERGEVGYRRSLSHLQLQMIAFGGAVGVGLFLGLGEQLSSVGPGLILSYLVVGALVYLLMRALGEMTVYRPATGGFVSYAREFVGPRFAHLTGWIYVTVAVLVGIAEISAVGVYTAYWFPDAPAWLSPLVALCLVFGTNVLTVRAFGLIESAAAAIKVIAIVLFLVTGVLVVLFGGSGAPEASVTNLWEGGFLPHGVWPVVLVMQAVVFSFSAVEVTATAAGEAKDAARSMPKAVRGVVFRLGLFYIGSVLVLSMLLPTDHYSGDESPFVTALSSLGVPYLGGIMNLVVLSASLSGVNAALYATIRLLRNLAAHGSAPKATVLIDRRGVPTGALAFTSLLYLVGVVLILFADAGSVFFLALDAASVGILLAWMAIFVSHLRFRARVRDGSIASVDFRMPGFPYTDWACLAVLTAIFCSLVFDSGTAYAGLIATVALLAVHGATYEIAKRRVARKGLPDVTPVGRARG</sequence>
<dbReference type="FunFam" id="1.20.1740.10:FF:000001">
    <property type="entry name" value="Amino acid permease"/>
    <property type="match status" value="1"/>
</dbReference>
<dbReference type="OrthoDB" id="5297508at2"/>
<evidence type="ECO:0000256" key="7">
    <source>
        <dbReference type="ARBA" id="ARBA00023136"/>
    </source>
</evidence>
<keyword evidence="11" id="KW-1185">Reference proteome</keyword>
<dbReference type="GO" id="GO:0016020">
    <property type="term" value="C:membrane"/>
    <property type="evidence" value="ECO:0007669"/>
    <property type="project" value="UniProtKB-SubCell"/>
</dbReference>
<dbReference type="PANTHER" id="PTHR43495">
    <property type="entry name" value="GABA PERMEASE"/>
    <property type="match status" value="1"/>
</dbReference>
<feature type="transmembrane region" description="Helical" evidence="8">
    <location>
        <begin position="348"/>
        <end position="370"/>
    </location>
</feature>
<evidence type="ECO:0000256" key="1">
    <source>
        <dbReference type="ARBA" id="ARBA00004141"/>
    </source>
</evidence>
<evidence type="ECO:0000259" key="9">
    <source>
        <dbReference type="Pfam" id="PF00324"/>
    </source>
</evidence>
<evidence type="ECO:0000256" key="8">
    <source>
        <dbReference type="SAM" id="Phobius"/>
    </source>
</evidence>
<feature type="transmembrane region" description="Helical" evidence="8">
    <location>
        <begin position="422"/>
        <end position="440"/>
    </location>
</feature>
<dbReference type="RefSeq" id="WP_005456871.1">
    <property type="nucleotide sequence ID" value="NZ_CM001440.1"/>
</dbReference>
<evidence type="ECO:0000256" key="5">
    <source>
        <dbReference type="ARBA" id="ARBA00022970"/>
    </source>
</evidence>
<feature type="transmembrane region" description="Helical" evidence="8">
    <location>
        <begin position="215"/>
        <end position="237"/>
    </location>
</feature>
<feature type="transmembrane region" description="Helical" evidence="8">
    <location>
        <begin position="296"/>
        <end position="327"/>
    </location>
</feature>
<dbReference type="Gene3D" id="1.20.1740.10">
    <property type="entry name" value="Amino acid/polyamine transporter I"/>
    <property type="match status" value="1"/>
</dbReference>
<keyword evidence="6 8" id="KW-1133">Transmembrane helix</keyword>
<keyword evidence="5" id="KW-0029">Amino-acid transport</keyword>
<protein>
    <submittedName>
        <fullName evidence="10">Gamma-aminobutyrate permease-like transporter</fullName>
    </submittedName>
</protein>
<dbReference type="GO" id="GO:0006865">
    <property type="term" value="P:amino acid transport"/>
    <property type="evidence" value="ECO:0007669"/>
    <property type="project" value="UniProtKB-KW"/>
</dbReference>
<feature type="transmembrane region" description="Helical" evidence="8">
    <location>
        <begin position="36"/>
        <end position="54"/>
    </location>
</feature>